<dbReference type="PANTHER" id="PTHR45695">
    <property type="entry name" value="LEUCOKININ RECEPTOR-RELATED"/>
    <property type="match status" value="1"/>
</dbReference>
<feature type="transmembrane region" description="Helical" evidence="10">
    <location>
        <begin position="27"/>
        <end position="49"/>
    </location>
</feature>
<dbReference type="PRINTS" id="PR00237">
    <property type="entry name" value="GPCRRHODOPSN"/>
</dbReference>
<keyword evidence="3 9" id="KW-0812">Transmembrane</keyword>
<dbReference type="PRINTS" id="PR01012">
    <property type="entry name" value="NRPEPTIDEYR"/>
</dbReference>
<proteinExistence type="inferred from homology"/>
<dbReference type="Gene3D" id="1.20.1070.10">
    <property type="entry name" value="Rhodopsin 7-helix transmembrane proteins"/>
    <property type="match status" value="1"/>
</dbReference>
<comment type="caution">
    <text evidence="12">The sequence shown here is derived from an EMBL/GenBank/DDBJ whole genome shotgun (WGS) entry which is preliminary data.</text>
</comment>
<evidence type="ECO:0000256" key="8">
    <source>
        <dbReference type="ARBA" id="ARBA00023224"/>
    </source>
</evidence>
<dbReference type="GO" id="GO:0005886">
    <property type="term" value="C:plasma membrane"/>
    <property type="evidence" value="ECO:0007669"/>
    <property type="project" value="TreeGrafter"/>
</dbReference>
<dbReference type="PANTHER" id="PTHR45695:SF9">
    <property type="entry name" value="LEUCOKININ RECEPTOR"/>
    <property type="match status" value="1"/>
</dbReference>
<evidence type="ECO:0000256" key="3">
    <source>
        <dbReference type="ARBA" id="ARBA00022692"/>
    </source>
</evidence>
<comment type="subcellular location">
    <subcellularLocation>
        <location evidence="1">Membrane</location>
        <topology evidence="1">Multi-pass membrane protein</topology>
    </subcellularLocation>
</comment>
<dbReference type="SUPFAM" id="SSF81321">
    <property type="entry name" value="Family A G protein-coupled receptor-like"/>
    <property type="match status" value="1"/>
</dbReference>
<evidence type="ECO:0000256" key="5">
    <source>
        <dbReference type="ARBA" id="ARBA00023040"/>
    </source>
</evidence>
<evidence type="ECO:0000256" key="1">
    <source>
        <dbReference type="ARBA" id="ARBA00004141"/>
    </source>
</evidence>
<reference evidence="12" key="1">
    <citation type="submission" date="2013-05" db="EMBL/GenBank/DDBJ databases">
        <authorList>
            <person name="Yim A.K.Y."/>
            <person name="Chan T.F."/>
            <person name="Ji K.M."/>
            <person name="Liu X.Y."/>
            <person name="Zhou J.W."/>
            <person name="Li R.Q."/>
            <person name="Yang K.Y."/>
            <person name="Li J."/>
            <person name="Li M."/>
            <person name="Law P.T.W."/>
            <person name="Wu Y.L."/>
            <person name="Cai Z.L."/>
            <person name="Qin H."/>
            <person name="Bao Y."/>
            <person name="Leung R.K.K."/>
            <person name="Ng P.K.S."/>
            <person name="Zou J."/>
            <person name="Zhong X.J."/>
            <person name="Ran P.X."/>
            <person name="Zhong N.S."/>
            <person name="Liu Z.G."/>
            <person name="Tsui S.K.W."/>
        </authorList>
    </citation>
    <scope>NUCLEOTIDE SEQUENCE</scope>
    <source>
        <strain evidence="12">Derf</strain>
        <tissue evidence="12">Whole organism</tissue>
    </source>
</reference>
<feature type="transmembrane region" description="Helical" evidence="10">
    <location>
        <begin position="239"/>
        <end position="258"/>
    </location>
</feature>
<evidence type="ECO:0000256" key="10">
    <source>
        <dbReference type="SAM" id="Phobius"/>
    </source>
</evidence>
<feature type="transmembrane region" description="Helical" evidence="10">
    <location>
        <begin position="61"/>
        <end position="81"/>
    </location>
</feature>
<keyword evidence="8 9" id="KW-0807">Transducer</keyword>
<dbReference type="InterPro" id="IPR000611">
    <property type="entry name" value="NPY_rcpt"/>
</dbReference>
<accession>A0A922HSM9</accession>
<evidence type="ECO:0000256" key="7">
    <source>
        <dbReference type="ARBA" id="ARBA00023170"/>
    </source>
</evidence>
<evidence type="ECO:0000256" key="4">
    <source>
        <dbReference type="ARBA" id="ARBA00022989"/>
    </source>
</evidence>
<evidence type="ECO:0000313" key="12">
    <source>
        <dbReference type="EMBL" id="KAH9501923.1"/>
    </source>
</evidence>
<dbReference type="GO" id="GO:0004983">
    <property type="term" value="F:neuropeptide Y receptor activity"/>
    <property type="evidence" value="ECO:0007669"/>
    <property type="project" value="InterPro"/>
</dbReference>
<evidence type="ECO:0000313" key="13">
    <source>
        <dbReference type="Proteomes" id="UP000790347"/>
    </source>
</evidence>
<dbReference type="EMBL" id="ASGP02000006">
    <property type="protein sequence ID" value="KAH9501923.1"/>
    <property type="molecule type" value="Genomic_DNA"/>
</dbReference>
<evidence type="ECO:0000256" key="6">
    <source>
        <dbReference type="ARBA" id="ARBA00023136"/>
    </source>
</evidence>
<keyword evidence="5 9" id="KW-0297">G-protein coupled receptor</keyword>
<dbReference type="Pfam" id="PF00001">
    <property type="entry name" value="7tm_1"/>
    <property type="match status" value="1"/>
</dbReference>
<feature type="transmembrane region" description="Helical" evidence="10">
    <location>
        <begin position="141"/>
        <end position="160"/>
    </location>
</feature>
<keyword evidence="4 10" id="KW-1133">Transmembrane helix</keyword>
<keyword evidence="6 10" id="KW-0472">Membrane</keyword>
<gene>
    <name evidence="12" type="ORF">DERF_012732</name>
</gene>
<evidence type="ECO:0000259" key="11">
    <source>
        <dbReference type="PROSITE" id="PS50262"/>
    </source>
</evidence>
<evidence type="ECO:0000256" key="2">
    <source>
        <dbReference type="ARBA" id="ARBA00010663"/>
    </source>
</evidence>
<feature type="domain" description="G-protein coupled receptors family 1 profile" evidence="11">
    <location>
        <begin position="40"/>
        <end position="303"/>
    </location>
</feature>
<organism evidence="12 13">
    <name type="scientific">Dermatophagoides farinae</name>
    <name type="common">American house dust mite</name>
    <dbReference type="NCBI Taxonomy" id="6954"/>
    <lineage>
        <taxon>Eukaryota</taxon>
        <taxon>Metazoa</taxon>
        <taxon>Ecdysozoa</taxon>
        <taxon>Arthropoda</taxon>
        <taxon>Chelicerata</taxon>
        <taxon>Arachnida</taxon>
        <taxon>Acari</taxon>
        <taxon>Acariformes</taxon>
        <taxon>Sarcoptiformes</taxon>
        <taxon>Astigmata</taxon>
        <taxon>Psoroptidia</taxon>
        <taxon>Analgoidea</taxon>
        <taxon>Pyroglyphidae</taxon>
        <taxon>Dermatophagoidinae</taxon>
        <taxon>Dermatophagoides</taxon>
    </lineage>
</organism>
<keyword evidence="13" id="KW-1185">Reference proteome</keyword>
<feature type="transmembrane region" description="Helical" evidence="10">
    <location>
        <begin position="101"/>
        <end position="120"/>
    </location>
</feature>
<feature type="transmembrane region" description="Helical" evidence="10">
    <location>
        <begin position="188"/>
        <end position="218"/>
    </location>
</feature>
<keyword evidence="7 9" id="KW-0675">Receptor</keyword>
<dbReference type="PROSITE" id="PS00237">
    <property type="entry name" value="G_PROTEIN_RECEP_F1_1"/>
    <property type="match status" value="1"/>
</dbReference>
<evidence type="ECO:0000256" key="9">
    <source>
        <dbReference type="RuleBase" id="RU000688"/>
    </source>
</evidence>
<dbReference type="Proteomes" id="UP000790347">
    <property type="component" value="Unassembled WGS sequence"/>
</dbReference>
<reference evidence="12" key="2">
    <citation type="journal article" date="2022" name="Res Sq">
        <title>Comparative Genomics Reveals Insights into the Divergent Evolution of Astigmatic Mites and Household Pest Adaptations.</title>
        <authorList>
            <person name="Xiong Q."/>
            <person name="Wan A.T.-Y."/>
            <person name="Liu X.-Y."/>
            <person name="Fung C.S.-H."/>
            <person name="Xiao X."/>
            <person name="Malainual N."/>
            <person name="Hou J."/>
            <person name="Wang L."/>
            <person name="Wang M."/>
            <person name="Yang K."/>
            <person name="Cui Y."/>
            <person name="Leung E."/>
            <person name="Nong W."/>
            <person name="Shin S.-K."/>
            <person name="Au S."/>
            <person name="Jeong K.Y."/>
            <person name="Chew F.T."/>
            <person name="Hui J."/>
            <person name="Leung T.F."/>
            <person name="Tungtrongchitr A."/>
            <person name="Zhong N."/>
            <person name="Liu Z."/>
            <person name="Tsui S."/>
        </authorList>
    </citation>
    <scope>NUCLEOTIDE SEQUENCE</scope>
    <source>
        <strain evidence="12">Derf</strain>
        <tissue evidence="12">Whole organism</tissue>
    </source>
</reference>
<name>A0A922HSM9_DERFA</name>
<protein>
    <recommendedName>
        <fullName evidence="11">G-protein coupled receptors family 1 profile domain-containing protein</fullName>
    </recommendedName>
</protein>
<comment type="similarity">
    <text evidence="2 9">Belongs to the G-protein coupled receptor 1 family.</text>
</comment>
<feature type="transmembrane region" description="Helical" evidence="10">
    <location>
        <begin position="278"/>
        <end position="298"/>
    </location>
</feature>
<sequence length="413" mass="47982">MDPTYLASLNNTYELELLNNEWQMILIVWYSSTAILSLISNVLAIFILIKCDRFMSEIWKYLVNLSIADILMAMFSIPFTYTSFMLGQWIFPTWLCPFIQSVQLCSVYVSVYTLAVIGFDRYFAIIHPFNHPIIYLKTHRLNVIITIWITGILFSIIQLMQTRAVPFRYGDEILFDCKELWNQQQGRYYTIFLFILTFGLPISILIFVYASIGIHLWYRKMPGNPEIIRDSVQWQQKIRVIKMLIMIVIIFVVCWLPIHIHSFIVWFHPIRFQTYIGYMSYVISFFICHWLAMAHSFLNPFIYGFMSENFKTNFHRLFCMNIKKNKKKKKKKHLLSTNTIECQVGAGNGNGGGGGSNAVRMLGVVITDDDNNGALCVDDDNIHIAELDNLSTTNMTTTNMMITESIISSSYDT</sequence>
<dbReference type="PROSITE" id="PS50262">
    <property type="entry name" value="G_PROTEIN_RECEP_F1_2"/>
    <property type="match status" value="1"/>
</dbReference>
<dbReference type="InterPro" id="IPR000276">
    <property type="entry name" value="GPCR_Rhodpsn"/>
</dbReference>
<dbReference type="InterPro" id="IPR017452">
    <property type="entry name" value="GPCR_Rhodpsn_7TM"/>
</dbReference>
<dbReference type="AlphaFoldDB" id="A0A922HSM9"/>